<dbReference type="AlphaFoldDB" id="X0ZTG2"/>
<comment type="caution">
    <text evidence="1">The sequence shown here is derived from an EMBL/GenBank/DDBJ whole genome shotgun (WGS) entry which is preliminary data.</text>
</comment>
<reference evidence="1" key="1">
    <citation type="journal article" date="2014" name="Front. Microbiol.">
        <title>High frequency of phylogenetically diverse reductive dehalogenase-homologous genes in deep subseafloor sedimentary metagenomes.</title>
        <authorList>
            <person name="Kawai M."/>
            <person name="Futagami T."/>
            <person name="Toyoda A."/>
            <person name="Takaki Y."/>
            <person name="Nishi S."/>
            <person name="Hori S."/>
            <person name="Arai W."/>
            <person name="Tsubouchi T."/>
            <person name="Morono Y."/>
            <person name="Uchiyama I."/>
            <person name="Ito T."/>
            <person name="Fujiyama A."/>
            <person name="Inagaki F."/>
            <person name="Takami H."/>
        </authorList>
    </citation>
    <scope>NUCLEOTIDE SEQUENCE</scope>
    <source>
        <strain evidence="1">Expedition CK06-06</strain>
    </source>
</reference>
<feature type="non-terminal residue" evidence="1">
    <location>
        <position position="1"/>
    </location>
</feature>
<accession>X0ZTG2</accession>
<protein>
    <submittedName>
        <fullName evidence="1">Uncharacterized protein</fullName>
    </submittedName>
</protein>
<evidence type="ECO:0000313" key="1">
    <source>
        <dbReference type="EMBL" id="GAG51471.1"/>
    </source>
</evidence>
<name>X0ZTG2_9ZZZZ</name>
<proteinExistence type="predicted"/>
<organism evidence="1">
    <name type="scientific">marine sediment metagenome</name>
    <dbReference type="NCBI Taxonomy" id="412755"/>
    <lineage>
        <taxon>unclassified sequences</taxon>
        <taxon>metagenomes</taxon>
        <taxon>ecological metagenomes</taxon>
    </lineage>
</organism>
<dbReference type="EMBL" id="BARS01054763">
    <property type="protein sequence ID" value="GAG51471.1"/>
    <property type="molecule type" value="Genomic_DNA"/>
</dbReference>
<gene>
    <name evidence="1" type="ORF">S01H1_80997</name>
</gene>
<sequence length="29" mass="3154">CVICCGYCGGRIFEKENTAEISKAVKDES</sequence>